<proteinExistence type="predicted"/>
<dbReference type="AlphaFoldDB" id="A0A1J1I0D3"/>
<gene>
    <name evidence="1" type="ORF">CLUMA_CG006778</name>
</gene>
<dbReference type="Proteomes" id="UP000183832">
    <property type="component" value="Unassembled WGS sequence"/>
</dbReference>
<keyword evidence="2" id="KW-1185">Reference proteome</keyword>
<organism evidence="1 2">
    <name type="scientific">Clunio marinus</name>
    <dbReference type="NCBI Taxonomy" id="568069"/>
    <lineage>
        <taxon>Eukaryota</taxon>
        <taxon>Metazoa</taxon>
        <taxon>Ecdysozoa</taxon>
        <taxon>Arthropoda</taxon>
        <taxon>Hexapoda</taxon>
        <taxon>Insecta</taxon>
        <taxon>Pterygota</taxon>
        <taxon>Neoptera</taxon>
        <taxon>Endopterygota</taxon>
        <taxon>Diptera</taxon>
        <taxon>Nematocera</taxon>
        <taxon>Chironomoidea</taxon>
        <taxon>Chironomidae</taxon>
        <taxon>Clunio</taxon>
    </lineage>
</organism>
<accession>A0A1J1I0D3</accession>
<dbReference type="EMBL" id="CVRI01000037">
    <property type="protein sequence ID" value="CRK93234.1"/>
    <property type="molecule type" value="Genomic_DNA"/>
</dbReference>
<name>A0A1J1I0D3_9DIPT</name>
<protein>
    <submittedName>
        <fullName evidence="1">CLUMA_CG006778, isoform A</fullName>
    </submittedName>
</protein>
<sequence>MKKADCCELWSYVCDRIFDFLFICSISSVEWWGVRACLNGSLVDENVPSQKLLVSCGMFGIDLGSIKSIFNFNREDEKQKEQHKHNKSLNKMSNIYEDKNKSKSEKGKFFHAELINQLAVEKVRCFEFLCLNAISGISRTKRRRNVSLPIENKSHFYEVEEITKIYSIAQSFQPKKFFLSSFLETSNKSQSNLPYQMIPLPFE</sequence>
<reference evidence="1" key="1">
    <citation type="submission" date="2015-04" db="EMBL/GenBank/DDBJ databases">
        <authorList>
            <person name="Syromyatnikov M.Y."/>
            <person name="Popov V.N."/>
        </authorList>
    </citation>
    <scope>NUCLEOTIDE SEQUENCE [LARGE SCALE GENOMIC DNA]</scope>
</reference>
<evidence type="ECO:0000313" key="2">
    <source>
        <dbReference type="Proteomes" id="UP000183832"/>
    </source>
</evidence>
<evidence type="ECO:0000313" key="1">
    <source>
        <dbReference type="EMBL" id="CRK93234.1"/>
    </source>
</evidence>